<gene>
    <name evidence="2" type="ORF">Peternella1_55</name>
</gene>
<dbReference type="EMBL" id="MT732475">
    <property type="protein sequence ID" value="QQV91591.1"/>
    <property type="molecule type" value="Genomic_DNA"/>
</dbReference>
<accession>A0A8E4ZL84</accession>
<sequence length="65" mass="7231">MALKDVKLSAFKTLIPKTQADWLHVSICLNIFLIVWHGLEWIDPSINGIWFVLLAAALAGLALTE</sequence>
<feature type="transmembrane region" description="Helical" evidence="1">
    <location>
        <begin position="21"/>
        <end position="39"/>
    </location>
</feature>
<keyword evidence="3" id="KW-1185">Reference proteome</keyword>
<evidence type="ECO:0000313" key="2">
    <source>
        <dbReference type="EMBL" id="QQV91591.1"/>
    </source>
</evidence>
<evidence type="ECO:0000256" key="1">
    <source>
        <dbReference type="SAM" id="Phobius"/>
    </source>
</evidence>
<keyword evidence="1" id="KW-0472">Membrane</keyword>
<feature type="transmembrane region" description="Helical" evidence="1">
    <location>
        <begin position="45"/>
        <end position="64"/>
    </location>
</feature>
<keyword evidence="1" id="KW-1133">Transmembrane helix</keyword>
<name>A0A8E4ZL84_9CAUD</name>
<organism evidence="2 3">
    <name type="scientific">Winogradskyella phage Peternella_1</name>
    <dbReference type="NCBI Taxonomy" id="2745699"/>
    <lineage>
        <taxon>Viruses</taxon>
        <taxon>Duplodnaviria</taxon>
        <taxon>Heunggongvirae</taxon>
        <taxon>Uroviricota</taxon>
        <taxon>Caudoviricetes</taxon>
        <taxon>Winoviridae</taxon>
        <taxon>Peternellavirus</taxon>
        <taxon>Peternellavirus peternella</taxon>
    </lineage>
</organism>
<protein>
    <submittedName>
        <fullName evidence="2">Uncharacterized protein</fullName>
    </submittedName>
</protein>
<dbReference type="Proteomes" id="UP000693777">
    <property type="component" value="Segment"/>
</dbReference>
<reference evidence="2" key="1">
    <citation type="submission" date="2020-07" db="EMBL/GenBank/DDBJ databases">
        <title>Highly diverse flavobacterial phages as mortality factor during North Sea spring blooms.</title>
        <authorList>
            <person name="Bartlau N."/>
            <person name="Wichels A."/>
            <person name="Krohne G."/>
            <person name="Adriaenssens E.M."/>
            <person name="Heins A."/>
            <person name="Fuchs B.M."/>
            <person name="Amann R."/>
            <person name="Moraru C."/>
        </authorList>
    </citation>
    <scope>NUCLEOTIDE SEQUENCE</scope>
</reference>
<evidence type="ECO:0000313" key="3">
    <source>
        <dbReference type="Proteomes" id="UP000693777"/>
    </source>
</evidence>
<keyword evidence="1" id="KW-0812">Transmembrane</keyword>
<proteinExistence type="predicted"/>